<evidence type="ECO:0000259" key="13">
    <source>
        <dbReference type="Pfam" id="PF01729"/>
    </source>
</evidence>
<dbReference type="Pfam" id="PF01729">
    <property type="entry name" value="QRPTase_C"/>
    <property type="match status" value="1"/>
</dbReference>
<evidence type="ECO:0000256" key="2">
    <source>
        <dbReference type="ARBA" id="ARBA00004893"/>
    </source>
</evidence>
<dbReference type="SUPFAM" id="SSF51690">
    <property type="entry name" value="Nicotinate/Quinolinate PRTase C-terminal domain-like"/>
    <property type="match status" value="1"/>
</dbReference>
<dbReference type="InterPro" id="IPR027277">
    <property type="entry name" value="NadC/ModD"/>
</dbReference>
<dbReference type="Pfam" id="PF02749">
    <property type="entry name" value="QRPTase_N"/>
    <property type="match status" value="1"/>
</dbReference>
<dbReference type="InterPro" id="IPR013785">
    <property type="entry name" value="Aldolase_TIM"/>
</dbReference>
<protein>
    <recommendedName>
        <fullName evidence="11">Probable nicotinate-nucleotide pyrophosphorylase [carboxylating]</fullName>
        <ecNumber evidence="5">2.4.2.19</ecNumber>
    </recommendedName>
    <alternativeName>
        <fullName evidence="9">Quinolinate phosphoribosyltransferase [decarboxylating]</fullName>
    </alternativeName>
</protein>
<comment type="function">
    <text evidence="1">Involved in the catabolism of quinolinic acid (QA).</text>
</comment>
<evidence type="ECO:0000256" key="8">
    <source>
        <dbReference type="ARBA" id="ARBA00022679"/>
    </source>
</evidence>
<comment type="subunit">
    <text evidence="4">Hexamer formed by 3 homodimers.</text>
</comment>
<evidence type="ECO:0000256" key="10">
    <source>
        <dbReference type="ARBA" id="ARBA00047445"/>
    </source>
</evidence>
<dbReference type="GO" id="GO:0005737">
    <property type="term" value="C:cytoplasm"/>
    <property type="evidence" value="ECO:0007669"/>
    <property type="project" value="TreeGrafter"/>
</dbReference>
<evidence type="ECO:0000256" key="5">
    <source>
        <dbReference type="ARBA" id="ARBA00011944"/>
    </source>
</evidence>
<comment type="similarity">
    <text evidence="3 12">Belongs to the NadC/ModD family.</text>
</comment>
<dbReference type="AlphaFoldDB" id="A0A0G1J6G7"/>
<evidence type="ECO:0000256" key="7">
    <source>
        <dbReference type="ARBA" id="ARBA00022676"/>
    </source>
</evidence>
<dbReference type="Proteomes" id="UP000034826">
    <property type="component" value="Unassembled WGS sequence"/>
</dbReference>
<dbReference type="PIRSF" id="PIRSF006250">
    <property type="entry name" value="NadC_ModD"/>
    <property type="match status" value="1"/>
</dbReference>
<feature type="domain" description="Quinolinate phosphoribosyl transferase C-terminal" evidence="13">
    <location>
        <begin position="108"/>
        <end position="279"/>
    </location>
</feature>
<dbReference type="Gene3D" id="3.90.1170.20">
    <property type="entry name" value="Quinolinate phosphoribosyl transferase, N-terminal domain"/>
    <property type="match status" value="1"/>
</dbReference>
<dbReference type="GO" id="GO:0034213">
    <property type="term" value="P:quinolinate catabolic process"/>
    <property type="evidence" value="ECO:0007669"/>
    <property type="project" value="TreeGrafter"/>
</dbReference>
<dbReference type="PANTHER" id="PTHR32179:SF3">
    <property type="entry name" value="NICOTINATE-NUCLEOTIDE PYROPHOSPHORYLASE [CARBOXYLATING]"/>
    <property type="match status" value="1"/>
</dbReference>
<dbReference type="Gene3D" id="3.20.20.70">
    <property type="entry name" value="Aldolase class I"/>
    <property type="match status" value="1"/>
</dbReference>
<evidence type="ECO:0000256" key="3">
    <source>
        <dbReference type="ARBA" id="ARBA00009400"/>
    </source>
</evidence>
<keyword evidence="6" id="KW-0662">Pyridine nucleotide biosynthesis</keyword>
<reference evidence="15 16" key="1">
    <citation type="journal article" date="2015" name="Nature">
        <title>rRNA introns, odd ribosomes, and small enigmatic genomes across a large radiation of phyla.</title>
        <authorList>
            <person name="Brown C.T."/>
            <person name="Hug L.A."/>
            <person name="Thomas B.C."/>
            <person name="Sharon I."/>
            <person name="Castelle C.J."/>
            <person name="Singh A."/>
            <person name="Wilkins M.J."/>
            <person name="Williams K.H."/>
            <person name="Banfield J.F."/>
        </authorList>
    </citation>
    <scope>NUCLEOTIDE SEQUENCE [LARGE SCALE GENOMIC DNA]</scope>
</reference>
<feature type="domain" description="Quinolinate phosphoribosyl transferase N-terminal" evidence="14">
    <location>
        <begin position="20"/>
        <end position="106"/>
    </location>
</feature>
<accession>A0A0G1J6G7</accession>
<name>A0A0G1J6G7_9BACT</name>
<evidence type="ECO:0000256" key="12">
    <source>
        <dbReference type="PIRNR" id="PIRNR006250"/>
    </source>
</evidence>
<comment type="caution">
    <text evidence="15">The sequence shown here is derived from an EMBL/GenBank/DDBJ whole genome shotgun (WGS) entry which is preliminary data.</text>
</comment>
<dbReference type="InterPro" id="IPR036068">
    <property type="entry name" value="Nicotinate_pribotase-like_C"/>
</dbReference>
<dbReference type="InterPro" id="IPR037128">
    <property type="entry name" value="Quinolinate_PRibosylTase_N_sf"/>
</dbReference>
<dbReference type="GO" id="GO:0009435">
    <property type="term" value="P:NAD+ biosynthetic process"/>
    <property type="evidence" value="ECO:0007669"/>
    <property type="project" value="UniProtKB-UniPathway"/>
</dbReference>
<organism evidence="15 16">
    <name type="scientific">Candidatus Woesebacteria bacterium GW2011_GWA2_44_33</name>
    <dbReference type="NCBI Taxonomy" id="1618564"/>
    <lineage>
        <taxon>Bacteria</taxon>
        <taxon>Candidatus Woeseibacteriota</taxon>
    </lineage>
</organism>
<dbReference type="PATRIC" id="fig|1618564.3.peg.365"/>
<comment type="pathway">
    <text evidence="2">Cofactor biosynthesis; NAD(+) biosynthesis; nicotinate D-ribonucleotide from quinolinate: step 1/1.</text>
</comment>
<dbReference type="InterPro" id="IPR002638">
    <property type="entry name" value="Quinolinate_PRibosylTrfase_C"/>
</dbReference>
<dbReference type="InterPro" id="IPR004393">
    <property type="entry name" value="NadC"/>
</dbReference>
<proteinExistence type="inferred from homology"/>
<evidence type="ECO:0000256" key="6">
    <source>
        <dbReference type="ARBA" id="ARBA00022642"/>
    </source>
</evidence>
<dbReference type="GO" id="GO:0004514">
    <property type="term" value="F:nicotinate-nucleotide diphosphorylase (carboxylating) activity"/>
    <property type="evidence" value="ECO:0007669"/>
    <property type="project" value="UniProtKB-EC"/>
</dbReference>
<dbReference type="EMBL" id="LCIY01000011">
    <property type="protein sequence ID" value="KKT67221.1"/>
    <property type="molecule type" value="Genomic_DNA"/>
</dbReference>
<dbReference type="FunFam" id="3.20.20.70:FF:000030">
    <property type="entry name" value="Nicotinate-nucleotide pyrophosphorylase, carboxylating"/>
    <property type="match status" value="1"/>
</dbReference>
<evidence type="ECO:0000256" key="11">
    <source>
        <dbReference type="ARBA" id="ARBA00069173"/>
    </source>
</evidence>
<keyword evidence="8 12" id="KW-0808">Transferase</keyword>
<dbReference type="UniPathway" id="UPA00253">
    <property type="reaction ID" value="UER00331"/>
</dbReference>
<evidence type="ECO:0000256" key="9">
    <source>
        <dbReference type="ARBA" id="ARBA00033102"/>
    </source>
</evidence>
<dbReference type="CDD" id="cd01572">
    <property type="entry name" value="QPRTase"/>
    <property type="match status" value="1"/>
</dbReference>
<dbReference type="FunFam" id="3.90.1170.20:FF:000001">
    <property type="entry name" value="Nicotinate-nucleotide diphosphorylase (Carboxylating)"/>
    <property type="match status" value="1"/>
</dbReference>
<evidence type="ECO:0000259" key="14">
    <source>
        <dbReference type="Pfam" id="PF02749"/>
    </source>
</evidence>
<evidence type="ECO:0000256" key="4">
    <source>
        <dbReference type="ARBA" id="ARBA00011218"/>
    </source>
</evidence>
<sequence length="285" mass="31719">MGLRKRIHSALEIDQGPRGDVTSLALIEKECLATAEFVVKADTGVISGIEVARMVFELVDPKIRFTPLLQDGDEVNRGDVFATITGPARSLLVGERIALEFLRRMSGIATKTKQFVDEIEGTKTVILDTRKIHPGYGELDKQAVRDGGGTNHRANLSEMGLIKNNHIDILNGDVVQAIQIFREKYPHIPLEVEVRNRTELISVLINTPDRILLDNMNNDETREAVKIRDEFMKHTGVKIPLEASGNMTLERIKDVAQTGVEYISVGSLTHSVEAFDISLHITFNK</sequence>
<dbReference type="PANTHER" id="PTHR32179">
    <property type="entry name" value="NICOTINATE-NUCLEOTIDE PYROPHOSPHORYLASE [CARBOXYLATING]"/>
    <property type="match status" value="1"/>
</dbReference>
<dbReference type="EC" id="2.4.2.19" evidence="5"/>
<dbReference type="InterPro" id="IPR022412">
    <property type="entry name" value="Quinolinate_PRibosylTrfase_N"/>
</dbReference>
<evidence type="ECO:0000313" key="15">
    <source>
        <dbReference type="EMBL" id="KKT67221.1"/>
    </source>
</evidence>
<dbReference type="NCBIfam" id="TIGR00078">
    <property type="entry name" value="nadC"/>
    <property type="match status" value="1"/>
</dbReference>
<gene>
    <name evidence="15" type="ORF">UW60_C0011G0021</name>
</gene>
<evidence type="ECO:0000313" key="16">
    <source>
        <dbReference type="Proteomes" id="UP000034826"/>
    </source>
</evidence>
<comment type="catalytic activity">
    <reaction evidence="10">
        <text>nicotinate beta-D-ribonucleotide + CO2 + diphosphate = quinolinate + 5-phospho-alpha-D-ribose 1-diphosphate + 2 H(+)</text>
        <dbReference type="Rhea" id="RHEA:12733"/>
        <dbReference type="ChEBI" id="CHEBI:15378"/>
        <dbReference type="ChEBI" id="CHEBI:16526"/>
        <dbReference type="ChEBI" id="CHEBI:29959"/>
        <dbReference type="ChEBI" id="CHEBI:33019"/>
        <dbReference type="ChEBI" id="CHEBI:57502"/>
        <dbReference type="ChEBI" id="CHEBI:58017"/>
        <dbReference type="EC" id="2.4.2.19"/>
    </reaction>
</comment>
<dbReference type="SUPFAM" id="SSF54675">
    <property type="entry name" value="Nicotinate/Quinolinate PRTase N-terminal domain-like"/>
    <property type="match status" value="1"/>
</dbReference>
<evidence type="ECO:0000256" key="1">
    <source>
        <dbReference type="ARBA" id="ARBA00003237"/>
    </source>
</evidence>
<keyword evidence="7 12" id="KW-0328">Glycosyltransferase</keyword>